<feature type="binding site" evidence="4">
    <location>
        <position position="115"/>
    </location>
    <ligand>
        <name>Mn(2+)</name>
        <dbReference type="ChEBI" id="CHEBI:29035"/>
        <label>2</label>
    </ligand>
</feature>
<dbReference type="Gene3D" id="3.40.630.10">
    <property type="entry name" value="Zn peptidases"/>
    <property type="match status" value="1"/>
</dbReference>
<dbReference type="GeneID" id="89980982"/>
<gene>
    <name evidence="6" type="ORF">LTR84_012845</name>
</gene>
<dbReference type="InterPro" id="IPR002933">
    <property type="entry name" value="Peptidase_M20"/>
</dbReference>
<comment type="similarity">
    <text evidence="2">Belongs to the peptidase M20A family.</text>
</comment>
<dbReference type="InterPro" id="IPR017439">
    <property type="entry name" value="Amidohydrolase"/>
</dbReference>
<evidence type="ECO:0000256" key="4">
    <source>
        <dbReference type="PIRSR" id="PIRSR005962-1"/>
    </source>
</evidence>
<dbReference type="SUPFAM" id="SSF53187">
    <property type="entry name" value="Zn-dependent exopeptidases"/>
    <property type="match status" value="1"/>
</dbReference>
<accession>A0AAV9ND59</accession>
<evidence type="ECO:0000256" key="1">
    <source>
        <dbReference type="ARBA" id="ARBA00006153"/>
    </source>
</evidence>
<evidence type="ECO:0000313" key="7">
    <source>
        <dbReference type="Proteomes" id="UP001358417"/>
    </source>
</evidence>
<keyword evidence="4" id="KW-0479">Metal-binding</keyword>
<reference evidence="6 7" key="1">
    <citation type="submission" date="2023-08" db="EMBL/GenBank/DDBJ databases">
        <title>Black Yeasts Isolated from many extreme environments.</title>
        <authorList>
            <person name="Coleine C."/>
            <person name="Stajich J.E."/>
            <person name="Selbmann L."/>
        </authorList>
    </citation>
    <scope>NUCLEOTIDE SEQUENCE [LARGE SCALE GENOMIC DNA]</scope>
    <source>
        <strain evidence="6 7">CCFEE 5792</strain>
    </source>
</reference>
<dbReference type="InterPro" id="IPR036264">
    <property type="entry name" value="Bact_exopeptidase_dim_dom"/>
</dbReference>
<feature type="binding site" evidence="4">
    <location>
        <position position="180"/>
    </location>
    <ligand>
        <name>Mn(2+)</name>
        <dbReference type="ChEBI" id="CHEBI:29035"/>
        <label>2</label>
    </ligand>
</feature>
<feature type="binding site" evidence="4">
    <location>
        <position position="113"/>
    </location>
    <ligand>
        <name>Mn(2+)</name>
        <dbReference type="ChEBI" id="CHEBI:29035"/>
        <label>2</label>
    </ligand>
</feature>
<dbReference type="Proteomes" id="UP001358417">
    <property type="component" value="Unassembled WGS sequence"/>
</dbReference>
<dbReference type="EMBL" id="JAVRRD010000009">
    <property type="protein sequence ID" value="KAK5055097.1"/>
    <property type="molecule type" value="Genomic_DNA"/>
</dbReference>
<dbReference type="GO" id="GO:0046872">
    <property type="term" value="F:metal ion binding"/>
    <property type="evidence" value="ECO:0007669"/>
    <property type="project" value="UniProtKB-KW"/>
</dbReference>
<dbReference type="PIRSF" id="PIRSF005962">
    <property type="entry name" value="Pept_M20D_amidohydro"/>
    <property type="match status" value="1"/>
</dbReference>
<dbReference type="RefSeq" id="XP_064707528.1">
    <property type="nucleotide sequence ID" value="XM_064856352.1"/>
</dbReference>
<feature type="binding site" evidence="4">
    <location>
        <position position="149"/>
    </location>
    <ligand>
        <name>Mn(2+)</name>
        <dbReference type="ChEBI" id="CHEBI:29035"/>
        <label>2</label>
    </ligand>
</feature>
<dbReference type="SUPFAM" id="SSF55031">
    <property type="entry name" value="Bacterial exopeptidase dimerisation domain"/>
    <property type="match status" value="1"/>
</dbReference>
<keyword evidence="4" id="KW-0464">Manganese</keyword>
<comment type="cofactor">
    <cofactor evidence="4">
        <name>Mn(2+)</name>
        <dbReference type="ChEBI" id="CHEBI:29035"/>
    </cofactor>
    <text evidence="4">The Mn(2+) ion enhances activity.</text>
</comment>
<dbReference type="Pfam" id="PF01546">
    <property type="entry name" value="Peptidase_M20"/>
    <property type="match status" value="1"/>
</dbReference>
<dbReference type="AlphaFoldDB" id="A0AAV9ND59"/>
<dbReference type="PANTHER" id="PTHR11014:SF63">
    <property type="entry name" value="METALLOPEPTIDASE, PUTATIVE (AFU_ORTHOLOGUE AFUA_6G09600)-RELATED"/>
    <property type="match status" value="1"/>
</dbReference>
<dbReference type="NCBIfam" id="TIGR01891">
    <property type="entry name" value="amidohydrolases"/>
    <property type="match status" value="1"/>
</dbReference>
<dbReference type="GO" id="GO:0016787">
    <property type="term" value="F:hydrolase activity"/>
    <property type="evidence" value="ECO:0007669"/>
    <property type="project" value="UniProtKB-KW"/>
</dbReference>
<proteinExistence type="inferred from homology"/>
<comment type="similarity">
    <text evidence="1">Belongs to the peptidase M20 family.</text>
</comment>
<evidence type="ECO:0000256" key="3">
    <source>
        <dbReference type="ARBA" id="ARBA00022801"/>
    </source>
</evidence>
<name>A0AAV9ND59_9EURO</name>
<dbReference type="Gene3D" id="3.30.70.360">
    <property type="match status" value="1"/>
</dbReference>
<dbReference type="PANTHER" id="PTHR11014">
    <property type="entry name" value="PEPTIDASE M20 FAMILY MEMBER"/>
    <property type="match status" value="1"/>
</dbReference>
<evidence type="ECO:0000259" key="5">
    <source>
        <dbReference type="Pfam" id="PF07687"/>
    </source>
</evidence>
<evidence type="ECO:0000313" key="6">
    <source>
        <dbReference type="EMBL" id="KAK5055097.1"/>
    </source>
</evidence>
<feature type="domain" description="Peptidase M20 dimerisation" evidence="5">
    <location>
        <begin position="201"/>
        <end position="298"/>
    </location>
</feature>
<dbReference type="InterPro" id="IPR011650">
    <property type="entry name" value="Peptidase_M20_dimer"/>
</dbReference>
<comment type="caution">
    <text evidence="6">The sequence shown here is derived from an EMBL/GenBank/DDBJ whole genome shotgun (WGS) entry which is preliminary data.</text>
</comment>
<evidence type="ECO:0000256" key="2">
    <source>
        <dbReference type="ARBA" id="ARBA00006247"/>
    </source>
</evidence>
<protein>
    <recommendedName>
        <fullName evidence="5">Peptidase M20 dimerisation domain-containing protein</fullName>
    </recommendedName>
</protein>
<dbReference type="Pfam" id="PF07687">
    <property type="entry name" value="M20_dimer"/>
    <property type="match status" value="1"/>
</dbReference>
<keyword evidence="3" id="KW-0378">Hydrolase</keyword>
<sequence>MSSRLEIPHLSEEESTFFRTLYKDLHQNPGLSFQESYAADIAQKLLVEYGYTVTSKIGGYGLIGVMKRGSGKTILLRADMDGLPVEELTGLPYASQKRQIDSDGIEKPVMHACGHDVHVACMLGAAKVLSRSTTQWNGTLVVLFQPSEERAFGAKAMVDTGLYDPNKIACPIPDVVLGQHVMPFRAGMVGTCHGVMAASADGFDVTVYGRGGHASQPHTTIDPVVLASHIVVRLQTIVSREAPPSHNVVLTVGSIDAGLTENIIAEHATIKLTIRSNDIKTREKVIKAMKRIVQAECAASDSPKEPVFRETTAAPCTVNDRAVTTQLEAAFSAAFGEDYIKDAPGLGGSEDFANLALPINKPYCYWTLGGIDRAKWDEAEKKGTIQADIPTNHNPFFAPEVEPTLSSGVRALVAASISCLGMV</sequence>
<organism evidence="6 7">
    <name type="scientific">Exophiala bonariae</name>
    <dbReference type="NCBI Taxonomy" id="1690606"/>
    <lineage>
        <taxon>Eukaryota</taxon>
        <taxon>Fungi</taxon>
        <taxon>Dikarya</taxon>
        <taxon>Ascomycota</taxon>
        <taxon>Pezizomycotina</taxon>
        <taxon>Eurotiomycetes</taxon>
        <taxon>Chaetothyriomycetidae</taxon>
        <taxon>Chaetothyriales</taxon>
        <taxon>Herpotrichiellaceae</taxon>
        <taxon>Exophiala</taxon>
    </lineage>
</organism>
<keyword evidence="7" id="KW-1185">Reference proteome</keyword>
<dbReference type="FunFam" id="3.30.70.360:FF:000001">
    <property type="entry name" value="N-acetyldiaminopimelate deacetylase"/>
    <property type="match status" value="1"/>
</dbReference>